<evidence type="ECO:0000256" key="1">
    <source>
        <dbReference type="SAM" id="MobiDB-lite"/>
    </source>
</evidence>
<dbReference type="Proteomes" id="UP000314294">
    <property type="component" value="Unassembled WGS sequence"/>
</dbReference>
<gene>
    <name evidence="2" type="ORF">EYF80_000185</name>
</gene>
<sequence>MAVKRRRKRSTDLVESGRQDRHEESVVDVAHQLVSDIRVGHLGTATSIQESRQAEALQNSSELRNWTRGGIRSQSSLCRQCQSALGTCNFKCLLGRMLKQQQQQSLWLRSRHDEQQGVPGLLAHRALPVDEGDEQGEDEEVGGPLVLTGVEEQLQDGGVFGQNAAQLVEQQHQLGLHLRRGGARAGRQQHDERPQDGLVVQQGLARLAHQHLVHLELLQLHVVGELAAEAPHEEALHHVLHHHELQDGAHGAGLTALLLHQQEQHVLHVVLHRARLVSGHGAEARAGAATAAAEVEDIEGGQGGAAAQGIVLFQDLHHLQRETRGL</sequence>
<proteinExistence type="predicted"/>
<dbReference type="OrthoDB" id="10660630at2759"/>
<keyword evidence="3" id="KW-1185">Reference proteome</keyword>
<protein>
    <submittedName>
        <fullName evidence="2">Uncharacterized protein</fullName>
    </submittedName>
</protein>
<feature type="region of interest" description="Disordered" evidence="1">
    <location>
        <begin position="1"/>
        <end position="21"/>
    </location>
</feature>
<dbReference type="EMBL" id="SRLO01000001">
    <property type="protein sequence ID" value="TNN89582.1"/>
    <property type="molecule type" value="Genomic_DNA"/>
</dbReference>
<comment type="caution">
    <text evidence="2">The sequence shown here is derived from an EMBL/GenBank/DDBJ whole genome shotgun (WGS) entry which is preliminary data.</text>
</comment>
<accession>A0A4Z2JK09</accession>
<reference evidence="2 3" key="1">
    <citation type="submission" date="2019-03" db="EMBL/GenBank/DDBJ databases">
        <title>First draft genome of Liparis tanakae, snailfish: a comprehensive survey of snailfish specific genes.</title>
        <authorList>
            <person name="Kim W."/>
            <person name="Song I."/>
            <person name="Jeong J.-H."/>
            <person name="Kim D."/>
            <person name="Kim S."/>
            <person name="Ryu S."/>
            <person name="Song J.Y."/>
            <person name="Lee S.K."/>
        </authorList>
    </citation>
    <scope>NUCLEOTIDE SEQUENCE [LARGE SCALE GENOMIC DNA]</scope>
    <source>
        <tissue evidence="2">Muscle</tissue>
    </source>
</reference>
<feature type="compositionally biased region" description="Basic and acidic residues" evidence="1">
    <location>
        <begin position="10"/>
        <end position="21"/>
    </location>
</feature>
<name>A0A4Z2JK09_9TELE</name>
<evidence type="ECO:0000313" key="3">
    <source>
        <dbReference type="Proteomes" id="UP000314294"/>
    </source>
</evidence>
<evidence type="ECO:0000313" key="2">
    <source>
        <dbReference type="EMBL" id="TNN89582.1"/>
    </source>
</evidence>
<dbReference type="AlphaFoldDB" id="A0A4Z2JK09"/>
<organism evidence="2 3">
    <name type="scientific">Liparis tanakae</name>
    <name type="common">Tanaka's snailfish</name>
    <dbReference type="NCBI Taxonomy" id="230148"/>
    <lineage>
        <taxon>Eukaryota</taxon>
        <taxon>Metazoa</taxon>
        <taxon>Chordata</taxon>
        <taxon>Craniata</taxon>
        <taxon>Vertebrata</taxon>
        <taxon>Euteleostomi</taxon>
        <taxon>Actinopterygii</taxon>
        <taxon>Neopterygii</taxon>
        <taxon>Teleostei</taxon>
        <taxon>Neoteleostei</taxon>
        <taxon>Acanthomorphata</taxon>
        <taxon>Eupercaria</taxon>
        <taxon>Perciformes</taxon>
        <taxon>Cottioidei</taxon>
        <taxon>Cottales</taxon>
        <taxon>Liparidae</taxon>
        <taxon>Liparis</taxon>
    </lineage>
</organism>